<evidence type="ECO:0000259" key="1">
    <source>
        <dbReference type="Pfam" id="PF12960"/>
    </source>
</evidence>
<dbReference type="EMBL" id="QEKK01000001">
    <property type="protein sequence ID" value="PVY59682.1"/>
    <property type="molecule type" value="Genomic_DNA"/>
</dbReference>
<feature type="domain" description="DUF3849" evidence="1">
    <location>
        <begin position="9"/>
        <end position="127"/>
    </location>
</feature>
<dbReference type="Pfam" id="PF12960">
    <property type="entry name" value="DUF3849"/>
    <property type="match status" value="1"/>
</dbReference>
<evidence type="ECO:0000313" key="2">
    <source>
        <dbReference type="EMBL" id="PVY59682.1"/>
    </source>
</evidence>
<dbReference type="RefSeq" id="WP_116721440.1">
    <property type="nucleotide sequence ID" value="NZ_CP011524.1"/>
</dbReference>
<sequence length="242" mass="27424">MTKDHAYLYLSSISEAKRQNEVALWRASHLENIACKQAIEEAIRKGFDGMHLSHDCARGVIEDFGFKRVGWVLAATIQLKPEDGRFSRRNKEWAAATFIPRSDRNYEFMVESHVGVLDIFVNEFRDAQDALGMFVRSHCDDMTGQELEGKVLVMSPFTLKESYWAPENQLWLATGGFGCAPNAAGRAVYATCLGDGERTRWNRSDFIGILKEEHLPDWARESLEQIRREDPAESAGMTTPSM</sequence>
<dbReference type="AlphaFoldDB" id="A0A2U1CFJ5"/>
<reference evidence="2 3" key="1">
    <citation type="submission" date="2018-04" db="EMBL/GenBank/DDBJ databases">
        <title>Genomic Encyclopedia of Type Strains, Phase IV (KMG-IV): sequencing the most valuable type-strain genomes for metagenomic binning, comparative biology and taxonomic classification.</title>
        <authorList>
            <person name="Goeker M."/>
        </authorList>
    </citation>
    <scope>NUCLEOTIDE SEQUENCE [LARGE SCALE GENOMIC DNA]</scope>
    <source>
        <strain evidence="2 3">DSM 26588</strain>
    </source>
</reference>
<proteinExistence type="predicted"/>
<dbReference type="OrthoDB" id="9806961at2"/>
<comment type="caution">
    <text evidence="2">The sequence shown here is derived from an EMBL/GenBank/DDBJ whole genome shotgun (WGS) entry which is preliminary data.</text>
</comment>
<gene>
    <name evidence="2" type="ORF">C7373_101196</name>
</gene>
<accession>A0A2U1CFJ5</accession>
<evidence type="ECO:0000313" key="3">
    <source>
        <dbReference type="Proteomes" id="UP000245778"/>
    </source>
</evidence>
<protein>
    <submittedName>
        <fullName evidence="2">Uncharacterized protein DUF3849</fullName>
    </submittedName>
</protein>
<name>A0A2U1CFJ5_9FIRM</name>
<dbReference type="GeneID" id="93228070"/>
<dbReference type="InterPro" id="IPR024383">
    <property type="entry name" value="DUF3849"/>
</dbReference>
<organism evidence="2 3">
    <name type="scientific">Intestinimonas butyriciproducens</name>
    <dbReference type="NCBI Taxonomy" id="1297617"/>
    <lineage>
        <taxon>Bacteria</taxon>
        <taxon>Bacillati</taxon>
        <taxon>Bacillota</taxon>
        <taxon>Clostridia</taxon>
        <taxon>Eubacteriales</taxon>
        <taxon>Intestinimonas</taxon>
    </lineage>
</organism>
<dbReference type="Proteomes" id="UP000245778">
    <property type="component" value="Unassembled WGS sequence"/>
</dbReference>